<gene>
    <name evidence="1" type="ORF">ASU33_02080</name>
</gene>
<evidence type="ECO:0000313" key="1">
    <source>
        <dbReference type="EMBL" id="KUG06179.1"/>
    </source>
</evidence>
<name>A0A9X0HHU4_SOLP1</name>
<accession>A0A9X0HHU4</accession>
<sequence length="133" mass="14820">MWIEHVMNSKTITSIYSAEPPSLEQVQLYGVSIICGGDLQCRLNFDLKDFPTDAPIKWVQRKCNTVQLSLNLIQTELIQCVIPSGSGIGDLDIIHDGGRFQITFTTQPQGVVFQATATWIHVDNISGYQKEHG</sequence>
<dbReference type="Pfam" id="PF15594">
    <property type="entry name" value="Imm50"/>
    <property type="match status" value="1"/>
</dbReference>
<dbReference type="AlphaFoldDB" id="A0A9X0HHU4"/>
<evidence type="ECO:0000313" key="2">
    <source>
        <dbReference type="Proteomes" id="UP000054223"/>
    </source>
</evidence>
<reference evidence="1 2" key="1">
    <citation type="submission" date="2015-11" db="EMBL/GenBank/DDBJ databases">
        <title>Solirubrum puertoriconensis gen. nov. an environmental bacteria isolated in Puerto Rico.</title>
        <authorList>
            <person name="Cuebas-Irizarry M.F."/>
            <person name="Montalvo-Rodriguez R."/>
        </authorList>
    </citation>
    <scope>NUCLEOTIDE SEQUENCE [LARGE SCALE GENOMIC DNA]</scope>
    <source>
        <strain evidence="1 2">MC1A</strain>
    </source>
</reference>
<dbReference type="InterPro" id="IPR028957">
    <property type="entry name" value="Imm50"/>
</dbReference>
<protein>
    <submittedName>
        <fullName evidence="1">Uncharacterized protein</fullName>
    </submittedName>
</protein>
<dbReference type="EMBL" id="LNAL01000008">
    <property type="protein sequence ID" value="KUG06179.1"/>
    <property type="molecule type" value="Genomic_DNA"/>
</dbReference>
<proteinExistence type="predicted"/>
<comment type="caution">
    <text evidence="1">The sequence shown here is derived from an EMBL/GenBank/DDBJ whole genome shotgun (WGS) entry which is preliminary data.</text>
</comment>
<dbReference type="Proteomes" id="UP000054223">
    <property type="component" value="Unassembled WGS sequence"/>
</dbReference>
<keyword evidence="2" id="KW-1185">Reference proteome</keyword>
<organism evidence="1 2">
    <name type="scientific">Solirubrum puertoriconensis</name>
    <dbReference type="NCBI Taxonomy" id="1751427"/>
    <lineage>
        <taxon>Bacteria</taxon>
        <taxon>Pseudomonadati</taxon>
        <taxon>Bacteroidota</taxon>
        <taxon>Cytophagia</taxon>
        <taxon>Cytophagales</taxon>
    </lineage>
</organism>